<feature type="transmembrane region" description="Helical" evidence="1">
    <location>
        <begin position="90"/>
        <end position="109"/>
    </location>
</feature>
<feature type="transmembrane region" description="Helical" evidence="1">
    <location>
        <begin position="51"/>
        <end position="78"/>
    </location>
</feature>
<feature type="transmembrane region" description="Helical" evidence="1">
    <location>
        <begin position="7"/>
        <end position="31"/>
    </location>
</feature>
<dbReference type="Proteomes" id="UP000231134">
    <property type="component" value="Unassembled WGS sequence"/>
</dbReference>
<evidence type="ECO:0000313" key="2">
    <source>
        <dbReference type="EMBL" id="PJJ40352.1"/>
    </source>
</evidence>
<name>A0A2M9A3Q3_9BACT</name>
<keyword evidence="1" id="KW-0472">Membrane</keyword>
<protein>
    <recommendedName>
        <fullName evidence="4">ResB-like domain-containing protein</fullName>
    </recommendedName>
</protein>
<dbReference type="OrthoDB" id="9813725at2"/>
<keyword evidence="3" id="KW-1185">Reference proteome</keyword>
<reference evidence="2 3" key="1">
    <citation type="submission" date="2017-11" db="EMBL/GenBank/DDBJ databases">
        <title>Animal gut microbial communities from fecal samples from Wisconsin, USA.</title>
        <authorList>
            <person name="Neumann A."/>
        </authorList>
    </citation>
    <scope>NUCLEOTIDE SEQUENCE [LARGE SCALE GENOMIC DNA]</scope>
    <source>
        <strain evidence="2 3">UWS3</strain>
    </source>
</reference>
<dbReference type="EMBL" id="PGEX01000001">
    <property type="protein sequence ID" value="PJJ40352.1"/>
    <property type="molecule type" value="Genomic_DNA"/>
</dbReference>
<accession>A0A2M9A3Q3</accession>
<feature type="transmembrane region" description="Helical" evidence="1">
    <location>
        <begin position="196"/>
        <end position="219"/>
    </location>
</feature>
<dbReference type="AlphaFoldDB" id="A0A2M9A3Q3"/>
<keyword evidence="1" id="KW-0812">Transmembrane</keyword>
<dbReference type="RefSeq" id="WP_100424450.1">
    <property type="nucleotide sequence ID" value="NZ_JAQXKX010000015.1"/>
</dbReference>
<proteinExistence type="predicted"/>
<evidence type="ECO:0000313" key="3">
    <source>
        <dbReference type="Proteomes" id="UP000231134"/>
    </source>
</evidence>
<evidence type="ECO:0008006" key="4">
    <source>
        <dbReference type="Google" id="ProtNLM"/>
    </source>
</evidence>
<evidence type="ECO:0000256" key="1">
    <source>
        <dbReference type="SAM" id="Phobius"/>
    </source>
</evidence>
<comment type="caution">
    <text evidence="2">The sequence shown here is derived from an EMBL/GenBank/DDBJ whole genome shotgun (WGS) entry which is preliminary data.</text>
</comment>
<gene>
    <name evidence="2" type="ORF">BGX16_0271</name>
</gene>
<keyword evidence="1" id="KW-1133">Transmembrane helix</keyword>
<organism evidence="2 3">
    <name type="scientific">Hallerella succinigenes</name>
    <dbReference type="NCBI Taxonomy" id="1896222"/>
    <lineage>
        <taxon>Bacteria</taxon>
        <taxon>Pseudomonadati</taxon>
        <taxon>Fibrobacterota</taxon>
        <taxon>Fibrobacteria</taxon>
        <taxon>Fibrobacterales</taxon>
        <taxon>Fibrobacteraceae</taxon>
        <taxon>Hallerella</taxon>
    </lineage>
</organism>
<sequence length="224" mass="24840">MKRILYALRFLGSLQFGMILLIALFALVFWGTLFEARAGLDLGVSRFFDSWILWVAGILPFPALKSLAVLLFIHLLFACIFRLSHSVRKFGMLLVHFSILILIAGSFAGSQTRESFQAFGLVGSEVWIDSTVGASFAILDADSVSCTVLPLGSVDTIRTGLNVPQTIGPYTMYFGETFEITPQKKVVRFFVKRDPFAFAPFLFAVMLLVGLVWHGVAVFGGRKR</sequence>